<keyword evidence="3" id="KW-1185">Reference proteome</keyword>
<reference evidence="2 3" key="1">
    <citation type="submission" date="2018-01" db="EMBL/GenBank/DDBJ databases">
        <title>Whole genome analyses suggest that Burkholderia sensu lato contains two further novel genera in the rhizoxinica-symbiotica group Mycetohabitans gen. nov., and Trinickia gen. nov.: implications for the evolution of diazotrophy and nodulation in the Burkholderiaceae.</title>
        <authorList>
            <person name="Estrada-de los Santos P."/>
            <person name="Palmer M."/>
            <person name="Chavez-Ramirez B."/>
            <person name="Beukes C."/>
            <person name="Steenkamp E.T."/>
            <person name="Hirsch A.M."/>
            <person name="Manyaka P."/>
            <person name="Maluk M."/>
            <person name="Lafos M."/>
            <person name="Crook M."/>
            <person name="Gross E."/>
            <person name="Simon M.F."/>
            <person name="Bueno dos Reis Junior F."/>
            <person name="Poole P.S."/>
            <person name="Venter S.N."/>
            <person name="James E.K."/>
        </authorList>
    </citation>
    <scope>NUCLEOTIDE SEQUENCE [LARGE SCALE GENOMIC DNA]</scope>
    <source>
        <strain evidence="2 3">GP25-8</strain>
    </source>
</reference>
<sequence length="101" mass="10865">MADYCLGTRVDEGVAGTERARPALAGQRDGLGSASRASQGGRPDILSITIRALLCGCRRVGRRCVGRRCVGRRCVGRRCVGRRCVGRRCVGHHCRALSRVA</sequence>
<gene>
    <name evidence="2" type="ORF">C0Z19_12720</name>
</gene>
<dbReference type="Proteomes" id="UP000235347">
    <property type="component" value="Unassembled WGS sequence"/>
</dbReference>
<evidence type="ECO:0000313" key="3">
    <source>
        <dbReference type="Proteomes" id="UP000235347"/>
    </source>
</evidence>
<dbReference type="EMBL" id="PNYB01000009">
    <property type="protein sequence ID" value="PMS24672.1"/>
    <property type="molecule type" value="Genomic_DNA"/>
</dbReference>
<proteinExistence type="predicted"/>
<comment type="caution">
    <text evidence="2">The sequence shown here is derived from an EMBL/GenBank/DDBJ whole genome shotgun (WGS) entry which is preliminary data.</text>
</comment>
<feature type="region of interest" description="Disordered" evidence="1">
    <location>
        <begin position="18"/>
        <end position="41"/>
    </location>
</feature>
<evidence type="ECO:0000256" key="1">
    <source>
        <dbReference type="SAM" id="MobiDB-lite"/>
    </source>
</evidence>
<organism evidence="2 3">
    <name type="scientific">Trinickia soli</name>
    <dbReference type="NCBI Taxonomy" id="380675"/>
    <lineage>
        <taxon>Bacteria</taxon>
        <taxon>Pseudomonadati</taxon>
        <taxon>Pseudomonadota</taxon>
        <taxon>Betaproteobacteria</taxon>
        <taxon>Burkholderiales</taxon>
        <taxon>Burkholderiaceae</taxon>
        <taxon>Trinickia</taxon>
    </lineage>
</organism>
<protein>
    <submittedName>
        <fullName evidence="2">Uncharacterized protein</fullName>
    </submittedName>
</protein>
<dbReference type="AlphaFoldDB" id="A0A2N7W5K6"/>
<evidence type="ECO:0000313" key="2">
    <source>
        <dbReference type="EMBL" id="PMS24672.1"/>
    </source>
</evidence>
<name>A0A2N7W5K6_9BURK</name>
<accession>A0A2N7W5K6</accession>